<feature type="region of interest" description="Disordered" evidence="1">
    <location>
        <begin position="195"/>
        <end position="261"/>
    </location>
</feature>
<reference evidence="3 4" key="1">
    <citation type="submission" date="2019-05" db="EMBL/GenBank/DDBJ databases">
        <title>Emergence of the Ug99 lineage of the wheat stem rust pathogen through somatic hybridization.</title>
        <authorList>
            <person name="Li F."/>
            <person name="Upadhyaya N.M."/>
            <person name="Sperschneider J."/>
            <person name="Matny O."/>
            <person name="Nguyen-Phuc H."/>
            <person name="Mago R."/>
            <person name="Raley C."/>
            <person name="Miller M.E."/>
            <person name="Silverstein K.A.T."/>
            <person name="Henningsen E."/>
            <person name="Hirsch C.D."/>
            <person name="Visser B."/>
            <person name="Pretorius Z.A."/>
            <person name="Steffenson B.J."/>
            <person name="Schwessinger B."/>
            <person name="Dodds P.N."/>
            <person name="Figueroa M."/>
        </authorList>
    </citation>
    <scope>NUCLEOTIDE SEQUENCE [LARGE SCALE GENOMIC DNA]</scope>
    <source>
        <strain evidence="3">21-0</strain>
    </source>
</reference>
<sequence>MHSNRRQQQQQTRETAGRGIAVMDIPPISGEGSTTLSNANRIVPGLAPNPGRSNSSKPHKGKSKSAPTTEVEESSHQSSSNLENVNEGGSRSSTQYDLQRHAVLMQRVSEAVNGAEAKTTSFKVAVRTYRNNEMAAPDFIDTLCNIFDHRSEKSADPQAQIELPIIQSFWGGFGVAPDLFVDPSATALFEVGRQIRQSQSSGGPRPGAQIKSGANKSTPWASGSSTTPSSHNIHQASAVKDTARPGAPKAATPGPRAVGCPERTFSQLADKAIAPAKARWKPSPNGTTSGTSSGAQWVAQVQSNGRLSNWNGQRSRRSRDHEHGSIPGTHDAATWNYTQATQDYLEPVTGKLPPAIAFQCQVT</sequence>
<dbReference type="AlphaFoldDB" id="A0A5B0LV03"/>
<feature type="region of interest" description="Disordered" evidence="1">
    <location>
        <begin position="1"/>
        <end position="94"/>
    </location>
</feature>
<feature type="compositionally biased region" description="Polar residues" evidence="1">
    <location>
        <begin position="212"/>
        <end position="235"/>
    </location>
</feature>
<proteinExistence type="predicted"/>
<feature type="region of interest" description="Disordered" evidence="1">
    <location>
        <begin position="303"/>
        <end position="333"/>
    </location>
</feature>
<gene>
    <name evidence="3" type="ORF">PGT21_008303</name>
</gene>
<feature type="region of interest" description="Disordered" evidence="1">
    <location>
        <begin position="275"/>
        <end position="294"/>
    </location>
</feature>
<feature type="compositionally biased region" description="Polar residues" evidence="1">
    <location>
        <begin position="303"/>
        <end position="313"/>
    </location>
</feature>
<evidence type="ECO:0000313" key="3">
    <source>
        <dbReference type="EMBL" id="KAA1067528.1"/>
    </source>
</evidence>
<dbReference type="Pfam" id="PF23202">
    <property type="entry name" value="PAH_ZNF598"/>
    <property type="match status" value="1"/>
</dbReference>
<feature type="domain" description="ZNF598/HEL2 PAH" evidence="2">
    <location>
        <begin position="99"/>
        <end position="152"/>
    </location>
</feature>
<keyword evidence="4" id="KW-1185">Reference proteome</keyword>
<dbReference type="OrthoDB" id="3422962at2759"/>
<feature type="compositionally biased region" description="Low complexity" evidence="1">
    <location>
        <begin position="1"/>
        <end position="11"/>
    </location>
</feature>
<protein>
    <recommendedName>
        <fullName evidence="2">ZNF598/HEL2 PAH domain-containing protein</fullName>
    </recommendedName>
</protein>
<accession>A0A5B0LV03</accession>
<comment type="caution">
    <text evidence="3">The sequence shown here is derived from an EMBL/GenBank/DDBJ whole genome shotgun (WGS) entry which is preliminary data.</text>
</comment>
<evidence type="ECO:0000256" key="1">
    <source>
        <dbReference type="SAM" id="MobiDB-lite"/>
    </source>
</evidence>
<name>A0A5B0LV03_PUCGR</name>
<evidence type="ECO:0000259" key="2">
    <source>
        <dbReference type="Pfam" id="PF23202"/>
    </source>
</evidence>
<dbReference type="Proteomes" id="UP000324748">
    <property type="component" value="Unassembled WGS sequence"/>
</dbReference>
<dbReference type="InterPro" id="IPR057634">
    <property type="entry name" value="PAH_ZNF598/HEL2"/>
</dbReference>
<evidence type="ECO:0000313" key="4">
    <source>
        <dbReference type="Proteomes" id="UP000324748"/>
    </source>
</evidence>
<feature type="compositionally biased region" description="Polar residues" evidence="1">
    <location>
        <begin position="76"/>
        <end position="94"/>
    </location>
</feature>
<organism evidence="3 4">
    <name type="scientific">Puccinia graminis f. sp. tritici</name>
    <dbReference type="NCBI Taxonomy" id="56615"/>
    <lineage>
        <taxon>Eukaryota</taxon>
        <taxon>Fungi</taxon>
        <taxon>Dikarya</taxon>
        <taxon>Basidiomycota</taxon>
        <taxon>Pucciniomycotina</taxon>
        <taxon>Pucciniomycetes</taxon>
        <taxon>Pucciniales</taxon>
        <taxon>Pucciniaceae</taxon>
        <taxon>Puccinia</taxon>
    </lineage>
</organism>
<feature type="compositionally biased region" description="Polar residues" evidence="1">
    <location>
        <begin position="31"/>
        <end position="40"/>
    </location>
</feature>
<dbReference type="EMBL" id="VSWC01000184">
    <property type="protein sequence ID" value="KAA1067528.1"/>
    <property type="molecule type" value="Genomic_DNA"/>
</dbReference>